<evidence type="ECO:0000313" key="1">
    <source>
        <dbReference type="EMBL" id="MDO5974671.1"/>
    </source>
</evidence>
<comment type="caution">
    <text evidence="1">The sequence shown here is derived from an EMBL/GenBank/DDBJ whole genome shotgun (WGS) entry which is preliminary data.</text>
</comment>
<protein>
    <submittedName>
        <fullName evidence="1">Uncharacterized protein</fullName>
    </submittedName>
</protein>
<gene>
    <name evidence="1" type="ORF">Q4Q40_10790</name>
</gene>
<organism evidence="1 2">
    <name type="scientific">Flavivirga jejuensis</name>
    <dbReference type="NCBI Taxonomy" id="870487"/>
    <lineage>
        <taxon>Bacteria</taxon>
        <taxon>Pseudomonadati</taxon>
        <taxon>Bacteroidota</taxon>
        <taxon>Flavobacteriia</taxon>
        <taxon>Flavobacteriales</taxon>
        <taxon>Flavobacteriaceae</taxon>
        <taxon>Flavivirga</taxon>
    </lineage>
</organism>
<keyword evidence="2" id="KW-1185">Reference proteome</keyword>
<name>A0ABT8WND6_9FLAO</name>
<evidence type="ECO:0000313" key="2">
    <source>
        <dbReference type="Proteomes" id="UP001176806"/>
    </source>
</evidence>
<dbReference type="Proteomes" id="UP001176806">
    <property type="component" value="Unassembled WGS sequence"/>
</dbReference>
<proteinExistence type="predicted"/>
<reference evidence="1" key="1">
    <citation type="submission" date="2023-07" db="EMBL/GenBank/DDBJ databases">
        <title>Two novel species in the genus Flavivirga.</title>
        <authorList>
            <person name="Kwon K."/>
        </authorList>
    </citation>
    <scope>NUCLEOTIDE SEQUENCE</scope>
    <source>
        <strain evidence="1">KACC 14158</strain>
    </source>
</reference>
<dbReference type="EMBL" id="JAUOEL010000003">
    <property type="protein sequence ID" value="MDO5974671.1"/>
    <property type="molecule type" value="Genomic_DNA"/>
</dbReference>
<sequence length="16" mass="1793">MFAGNFALRSWAFCDG</sequence>
<accession>A0ABT8WND6</accession>